<keyword evidence="6 11" id="KW-0732">Signal</keyword>
<dbReference type="InterPro" id="IPR033900">
    <property type="entry name" value="Gram_neg_porin_domain"/>
</dbReference>
<dbReference type="InterPro" id="IPR023614">
    <property type="entry name" value="Porin_dom_sf"/>
</dbReference>
<proteinExistence type="predicted"/>
<accession>A0A923M7D4</accession>
<reference evidence="13" key="1">
    <citation type="submission" date="2020-08" db="EMBL/GenBank/DDBJ databases">
        <title>Ramlibacter sp. GTP1 16S ribosomal RNA gene genome sequencing and assembly.</title>
        <authorList>
            <person name="Kang M."/>
        </authorList>
    </citation>
    <scope>NUCLEOTIDE SEQUENCE</scope>
    <source>
        <strain evidence="13">GTP1</strain>
    </source>
</reference>
<comment type="caution">
    <text evidence="13">The sequence shown here is derived from an EMBL/GenBank/DDBJ whole genome shotgun (WGS) entry which is preliminary data.</text>
</comment>
<dbReference type="Proteomes" id="UP000596827">
    <property type="component" value="Unassembled WGS sequence"/>
</dbReference>
<evidence type="ECO:0000313" key="14">
    <source>
        <dbReference type="Proteomes" id="UP000596827"/>
    </source>
</evidence>
<name>A0A923M7D4_9BURK</name>
<feature type="signal peptide" evidence="11">
    <location>
        <begin position="1"/>
        <end position="19"/>
    </location>
</feature>
<keyword evidence="14" id="KW-1185">Reference proteome</keyword>
<keyword evidence="10" id="KW-0998">Cell outer membrane</keyword>
<dbReference type="PANTHER" id="PTHR34501">
    <property type="entry name" value="PROTEIN YDDL-RELATED"/>
    <property type="match status" value="1"/>
</dbReference>
<dbReference type="Pfam" id="PF13609">
    <property type="entry name" value="Porin_4"/>
    <property type="match status" value="1"/>
</dbReference>
<dbReference type="EMBL" id="JACORU010000001">
    <property type="protein sequence ID" value="MBC5763922.1"/>
    <property type="molecule type" value="Genomic_DNA"/>
</dbReference>
<dbReference type="Gene3D" id="2.40.160.10">
    <property type="entry name" value="Porin"/>
    <property type="match status" value="1"/>
</dbReference>
<feature type="domain" description="Porin" evidence="12">
    <location>
        <begin position="10"/>
        <end position="362"/>
    </location>
</feature>
<dbReference type="InterPro" id="IPR050298">
    <property type="entry name" value="Gram-neg_bact_OMP"/>
</dbReference>
<evidence type="ECO:0000313" key="13">
    <source>
        <dbReference type="EMBL" id="MBC5763922.1"/>
    </source>
</evidence>
<evidence type="ECO:0000256" key="4">
    <source>
        <dbReference type="ARBA" id="ARBA00022452"/>
    </source>
</evidence>
<evidence type="ECO:0000256" key="8">
    <source>
        <dbReference type="ARBA" id="ARBA00023114"/>
    </source>
</evidence>
<evidence type="ECO:0000256" key="10">
    <source>
        <dbReference type="ARBA" id="ARBA00023237"/>
    </source>
</evidence>
<evidence type="ECO:0000256" key="5">
    <source>
        <dbReference type="ARBA" id="ARBA00022692"/>
    </source>
</evidence>
<dbReference type="PANTHER" id="PTHR34501:SF9">
    <property type="entry name" value="MAJOR OUTER MEMBRANE PROTEIN P.IA"/>
    <property type="match status" value="1"/>
</dbReference>
<sequence>MKRNLVALGLLAAAGTASAQSSVTLGGIIDTGVTFGRGSVADRVQLTSGNMATSRLIFRGTEDLGGGLSASFWLEAGLNIDDGSGQATNTNNQTSGGNLSCTVATTTTTATTANPAIAGTALTSTSTSTSTCTPAINGAQGMTFNRRSTVSLAGGWGEVRLGRDYVPQYWNRSVFDPFGIVGVGQTVISNLNITGITSVRASNSIGYLLPGSLGGWYGQAMYHLGENAGNVGVTKRDGSGYGVRIGYAAGPFNIAAATGYTRYAAGAVHQSNIGGRWDFAMVKLMAQYERERAGLREADGWLVGGLVPVGAGEVRVSYSRFHIDPPGNVAEPRATKIALGYVHNLSKRTALYATYARVRNSAGGTLGLGGATTAANQGSSGLDLGIRHTF</sequence>
<evidence type="ECO:0000256" key="3">
    <source>
        <dbReference type="ARBA" id="ARBA00022448"/>
    </source>
</evidence>
<evidence type="ECO:0000256" key="9">
    <source>
        <dbReference type="ARBA" id="ARBA00023136"/>
    </source>
</evidence>
<protein>
    <submittedName>
        <fullName evidence="13">Porin</fullName>
    </submittedName>
</protein>
<comment type="subunit">
    <text evidence="2">Homotrimer.</text>
</comment>
<evidence type="ECO:0000256" key="6">
    <source>
        <dbReference type="ARBA" id="ARBA00022729"/>
    </source>
</evidence>
<dbReference type="RefSeq" id="WP_187080336.1">
    <property type="nucleotide sequence ID" value="NZ_JACORU010000001.1"/>
</dbReference>
<dbReference type="GO" id="GO:0009279">
    <property type="term" value="C:cell outer membrane"/>
    <property type="evidence" value="ECO:0007669"/>
    <property type="project" value="UniProtKB-SubCell"/>
</dbReference>
<keyword evidence="8" id="KW-0626">Porin</keyword>
<evidence type="ECO:0000256" key="11">
    <source>
        <dbReference type="SAM" id="SignalP"/>
    </source>
</evidence>
<organism evidence="13 14">
    <name type="scientific">Ramlibacter albus</name>
    <dbReference type="NCBI Taxonomy" id="2079448"/>
    <lineage>
        <taxon>Bacteria</taxon>
        <taxon>Pseudomonadati</taxon>
        <taxon>Pseudomonadota</taxon>
        <taxon>Betaproteobacteria</taxon>
        <taxon>Burkholderiales</taxon>
        <taxon>Comamonadaceae</taxon>
        <taxon>Ramlibacter</taxon>
    </lineage>
</organism>
<comment type="subcellular location">
    <subcellularLocation>
        <location evidence="1">Cell outer membrane</location>
        <topology evidence="1">Multi-pass membrane protein</topology>
    </subcellularLocation>
</comment>
<gene>
    <name evidence="13" type="ORF">H8R02_05635</name>
</gene>
<evidence type="ECO:0000256" key="7">
    <source>
        <dbReference type="ARBA" id="ARBA00023065"/>
    </source>
</evidence>
<dbReference type="GO" id="GO:0015288">
    <property type="term" value="F:porin activity"/>
    <property type="evidence" value="ECO:0007669"/>
    <property type="project" value="UniProtKB-KW"/>
</dbReference>
<keyword evidence="5" id="KW-0812">Transmembrane</keyword>
<dbReference type="SUPFAM" id="SSF56935">
    <property type="entry name" value="Porins"/>
    <property type="match status" value="1"/>
</dbReference>
<keyword evidence="3" id="KW-0813">Transport</keyword>
<dbReference type="GO" id="GO:0046930">
    <property type="term" value="C:pore complex"/>
    <property type="evidence" value="ECO:0007669"/>
    <property type="project" value="UniProtKB-KW"/>
</dbReference>
<evidence type="ECO:0000259" key="12">
    <source>
        <dbReference type="Pfam" id="PF13609"/>
    </source>
</evidence>
<dbReference type="AlphaFoldDB" id="A0A923M7D4"/>
<evidence type="ECO:0000256" key="1">
    <source>
        <dbReference type="ARBA" id="ARBA00004571"/>
    </source>
</evidence>
<keyword evidence="7" id="KW-0406">Ion transport</keyword>
<feature type="chain" id="PRO_5036788714" evidence="11">
    <location>
        <begin position="20"/>
        <end position="390"/>
    </location>
</feature>
<dbReference type="GO" id="GO:0006811">
    <property type="term" value="P:monoatomic ion transport"/>
    <property type="evidence" value="ECO:0007669"/>
    <property type="project" value="UniProtKB-KW"/>
</dbReference>
<keyword evidence="9" id="KW-0472">Membrane</keyword>
<dbReference type="CDD" id="cd00342">
    <property type="entry name" value="gram_neg_porins"/>
    <property type="match status" value="1"/>
</dbReference>
<keyword evidence="4" id="KW-1134">Transmembrane beta strand</keyword>
<evidence type="ECO:0000256" key="2">
    <source>
        <dbReference type="ARBA" id="ARBA00011233"/>
    </source>
</evidence>